<organism evidence="5 6">
    <name type="scientific">Diplocloster agilis</name>
    <dbReference type="NCBI Taxonomy" id="2850323"/>
    <lineage>
        <taxon>Bacteria</taxon>
        <taxon>Bacillati</taxon>
        <taxon>Bacillota</taxon>
        <taxon>Clostridia</taxon>
        <taxon>Lachnospirales</taxon>
        <taxon>Lachnospiraceae</taxon>
        <taxon>Diplocloster</taxon>
    </lineage>
</organism>
<keyword evidence="3" id="KW-0804">Transcription</keyword>
<dbReference type="AlphaFoldDB" id="A0A949K1U5"/>
<feature type="domain" description="HTH lacI-type" evidence="4">
    <location>
        <begin position="3"/>
        <end position="57"/>
    </location>
</feature>
<evidence type="ECO:0000313" key="5">
    <source>
        <dbReference type="EMBL" id="MBU9738644.1"/>
    </source>
</evidence>
<evidence type="ECO:0000256" key="2">
    <source>
        <dbReference type="ARBA" id="ARBA00023125"/>
    </source>
</evidence>
<evidence type="ECO:0000259" key="4">
    <source>
        <dbReference type="PROSITE" id="PS50932"/>
    </source>
</evidence>
<name>A0A949K1U5_9FIRM</name>
<dbReference type="PROSITE" id="PS50932">
    <property type="entry name" value="HTH_LACI_2"/>
    <property type="match status" value="1"/>
</dbReference>
<dbReference type="PANTHER" id="PTHR30146:SF109">
    <property type="entry name" value="HTH-TYPE TRANSCRIPTIONAL REGULATOR GALS"/>
    <property type="match status" value="1"/>
</dbReference>
<dbReference type="GO" id="GO:0000976">
    <property type="term" value="F:transcription cis-regulatory region binding"/>
    <property type="evidence" value="ECO:0007669"/>
    <property type="project" value="TreeGrafter"/>
</dbReference>
<dbReference type="RefSeq" id="WP_238722751.1">
    <property type="nucleotide sequence ID" value="NZ_JAHQCW010000038.1"/>
</dbReference>
<dbReference type="Pfam" id="PF13407">
    <property type="entry name" value="Peripla_BP_4"/>
    <property type="match status" value="1"/>
</dbReference>
<dbReference type="Gene3D" id="3.40.50.2300">
    <property type="match status" value="2"/>
</dbReference>
<evidence type="ECO:0000256" key="1">
    <source>
        <dbReference type="ARBA" id="ARBA00023015"/>
    </source>
</evidence>
<gene>
    <name evidence="5" type="ORF">KTH89_19050</name>
</gene>
<dbReference type="PANTHER" id="PTHR30146">
    <property type="entry name" value="LACI-RELATED TRANSCRIPTIONAL REPRESSOR"/>
    <property type="match status" value="1"/>
</dbReference>
<dbReference type="Gene3D" id="1.10.260.40">
    <property type="entry name" value="lambda repressor-like DNA-binding domains"/>
    <property type="match status" value="1"/>
</dbReference>
<keyword evidence="6" id="KW-1185">Reference proteome</keyword>
<sequence>MGITSKELAELCGVSRTTVHRALYNTGRINPETKEMILKKAKEYDFRPDLLARGLVTGKTFYIGVVIMDSDNRYFSQMLNAIVREARKKGYSVNITFHENNADIEKEQLCRLVDYRVDGIILSSIRKGTEYRKFLRGLNTPVVTIDNKVAKDLPFVGINGKKATYEAAEQIIEKGYEKVVLVCPPLADAARENVYVHEERAAGFTKAMRKHPDVKSVIIDGWDYAKKAFQELEEAGGRTAFFCTADIFALEIMQYLRERGKKVQRDYGIMGFDNIDILRYISPKLCTIYNSVEEVARNAVDLLFALMDEEEVPAERIVDYIPVDGETL</sequence>
<dbReference type="GO" id="GO:0003700">
    <property type="term" value="F:DNA-binding transcription factor activity"/>
    <property type="evidence" value="ECO:0007669"/>
    <property type="project" value="TreeGrafter"/>
</dbReference>
<keyword evidence="2" id="KW-0238">DNA-binding</keyword>
<dbReference type="Proteomes" id="UP000712157">
    <property type="component" value="Unassembled WGS sequence"/>
</dbReference>
<dbReference type="InterPro" id="IPR010982">
    <property type="entry name" value="Lambda_DNA-bd_dom_sf"/>
</dbReference>
<proteinExistence type="predicted"/>
<dbReference type="CDD" id="cd06267">
    <property type="entry name" value="PBP1_LacI_sugar_binding-like"/>
    <property type="match status" value="1"/>
</dbReference>
<protein>
    <submittedName>
        <fullName evidence="5">LacI family transcriptional regulator</fullName>
    </submittedName>
</protein>
<dbReference type="InterPro" id="IPR028082">
    <property type="entry name" value="Peripla_BP_I"/>
</dbReference>
<dbReference type="CDD" id="cd01392">
    <property type="entry name" value="HTH_LacI"/>
    <property type="match status" value="1"/>
</dbReference>
<dbReference type="SUPFAM" id="SSF53822">
    <property type="entry name" value="Periplasmic binding protein-like I"/>
    <property type="match status" value="1"/>
</dbReference>
<dbReference type="SMART" id="SM00354">
    <property type="entry name" value="HTH_LACI"/>
    <property type="match status" value="1"/>
</dbReference>
<reference evidence="5" key="1">
    <citation type="submission" date="2021-06" db="EMBL/GenBank/DDBJ databases">
        <title>Description of novel taxa of the family Lachnospiraceae.</title>
        <authorList>
            <person name="Chaplin A.V."/>
            <person name="Sokolova S.R."/>
            <person name="Pikina A.P."/>
            <person name="Korzhanova M."/>
            <person name="Belova V."/>
            <person name="Korostin D."/>
            <person name="Efimov B.A."/>
        </authorList>
    </citation>
    <scope>NUCLEOTIDE SEQUENCE</scope>
    <source>
        <strain evidence="5">ASD5720</strain>
    </source>
</reference>
<dbReference type="Pfam" id="PF00356">
    <property type="entry name" value="LacI"/>
    <property type="match status" value="1"/>
</dbReference>
<accession>A0A949K1U5</accession>
<evidence type="ECO:0000313" key="6">
    <source>
        <dbReference type="Proteomes" id="UP000712157"/>
    </source>
</evidence>
<evidence type="ECO:0000256" key="3">
    <source>
        <dbReference type="ARBA" id="ARBA00023163"/>
    </source>
</evidence>
<dbReference type="InterPro" id="IPR025997">
    <property type="entry name" value="SBP_2_dom"/>
</dbReference>
<keyword evidence="1" id="KW-0805">Transcription regulation</keyword>
<dbReference type="SUPFAM" id="SSF47413">
    <property type="entry name" value="lambda repressor-like DNA-binding domains"/>
    <property type="match status" value="1"/>
</dbReference>
<dbReference type="EMBL" id="JAHQCW010000038">
    <property type="protein sequence ID" value="MBU9738644.1"/>
    <property type="molecule type" value="Genomic_DNA"/>
</dbReference>
<comment type="caution">
    <text evidence="5">The sequence shown here is derived from an EMBL/GenBank/DDBJ whole genome shotgun (WGS) entry which is preliminary data.</text>
</comment>
<dbReference type="InterPro" id="IPR000843">
    <property type="entry name" value="HTH_LacI"/>
</dbReference>